<evidence type="ECO:0000256" key="1">
    <source>
        <dbReference type="SAM" id="MobiDB-lite"/>
    </source>
</evidence>
<feature type="compositionally biased region" description="Low complexity" evidence="1">
    <location>
        <begin position="208"/>
        <end position="225"/>
    </location>
</feature>
<proteinExistence type="predicted"/>
<dbReference type="AlphaFoldDB" id="A0AAN6N9F3"/>
<feature type="region of interest" description="Disordered" evidence="1">
    <location>
        <begin position="68"/>
        <end position="111"/>
    </location>
</feature>
<comment type="caution">
    <text evidence="2">The sequence shown here is derived from an EMBL/GenBank/DDBJ whole genome shotgun (WGS) entry which is preliminary data.</text>
</comment>
<feature type="compositionally biased region" description="Polar residues" evidence="1">
    <location>
        <begin position="230"/>
        <end position="242"/>
    </location>
</feature>
<feature type="compositionally biased region" description="Low complexity" evidence="1">
    <location>
        <begin position="73"/>
        <end position="97"/>
    </location>
</feature>
<dbReference type="Proteomes" id="UP001303473">
    <property type="component" value="Unassembled WGS sequence"/>
</dbReference>
<feature type="region of interest" description="Disordered" evidence="1">
    <location>
        <begin position="201"/>
        <end position="242"/>
    </location>
</feature>
<feature type="region of interest" description="Disordered" evidence="1">
    <location>
        <begin position="260"/>
        <end position="281"/>
    </location>
</feature>
<feature type="region of interest" description="Disordered" evidence="1">
    <location>
        <begin position="125"/>
        <end position="153"/>
    </location>
</feature>
<keyword evidence="3" id="KW-1185">Reference proteome</keyword>
<organism evidence="2 3">
    <name type="scientific">Diplogelasinospora grovesii</name>
    <dbReference type="NCBI Taxonomy" id="303347"/>
    <lineage>
        <taxon>Eukaryota</taxon>
        <taxon>Fungi</taxon>
        <taxon>Dikarya</taxon>
        <taxon>Ascomycota</taxon>
        <taxon>Pezizomycotina</taxon>
        <taxon>Sordariomycetes</taxon>
        <taxon>Sordariomycetidae</taxon>
        <taxon>Sordariales</taxon>
        <taxon>Diplogelasinosporaceae</taxon>
        <taxon>Diplogelasinospora</taxon>
    </lineage>
</organism>
<accession>A0AAN6N9F3</accession>
<gene>
    <name evidence="2" type="ORF">QBC46DRAFT_130474</name>
</gene>
<feature type="compositionally biased region" description="Basic residues" evidence="1">
    <location>
        <begin position="1"/>
        <end position="10"/>
    </location>
</feature>
<feature type="region of interest" description="Disordered" evidence="1">
    <location>
        <begin position="1"/>
        <end position="45"/>
    </location>
</feature>
<protein>
    <submittedName>
        <fullName evidence="2">Uncharacterized protein</fullName>
    </submittedName>
</protein>
<feature type="compositionally biased region" description="Polar residues" evidence="1">
    <location>
        <begin position="125"/>
        <end position="134"/>
    </location>
</feature>
<evidence type="ECO:0000313" key="2">
    <source>
        <dbReference type="EMBL" id="KAK3940178.1"/>
    </source>
</evidence>
<name>A0AAN6N9F3_9PEZI</name>
<sequence>MRPPCRRRRSQSPCERYVETRERRRRERAQLPDEIPPAFQTQSSLKVASLYSRAPAAPESGSSNWEAYLKSCSQSPDAPAASTPASQSSDGSDSSPDSECETDRKPRRNALWRPNFVSFSSFAPKTDIFSSTHPNDPRPIPGMRGFAPCLLTTQPDPGSWQSLNRLYQPMVPGDVPELGGRPDRYDRYAWQRCYRSKEIERGAAPAPTEITTSKTTNKTTSQKPTGQAPIRTTTSKAASQNLKPTSQAPIWAMNQAQTASQNCVRENYQPPVKTKSRPRPVIATKNRFSALSFE</sequence>
<evidence type="ECO:0000313" key="3">
    <source>
        <dbReference type="Proteomes" id="UP001303473"/>
    </source>
</evidence>
<reference evidence="3" key="1">
    <citation type="journal article" date="2023" name="Mol. Phylogenet. Evol.">
        <title>Genome-scale phylogeny and comparative genomics of the fungal order Sordariales.</title>
        <authorList>
            <person name="Hensen N."/>
            <person name="Bonometti L."/>
            <person name="Westerberg I."/>
            <person name="Brannstrom I.O."/>
            <person name="Guillou S."/>
            <person name="Cros-Aarteil S."/>
            <person name="Calhoun S."/>
            <person name="Haridas S."/>
            <person name="Kuo A."/>
            <person name="Mondo S."/>
            <person name="Pangilinan J."/>
            <person name="Riley R."/>
            <person name="LaButti K."/>
            <person name="Andreopoulos B."/>
            <person name="Lipzen A."/>
            <person name="Chen C."/>
            <person name="Yan M."/>
            <person name="Daum C."/>
            <person name="Ng V."/>
            <person name="Clum A."/>
            <person name="Steindorff A."/>
            <person name="Ohm R.A."/>
            <person name="Martin F."/>
            <person name="Silar P."/>
            <person name="Natvig D.O."/>
            <person name="Lalanne C."/>
            <person name="Gautier V."/>
            <person name="Ament-Velasquez S.L."/>
            <person name="Kruys A."/>
            <person name="Hutchinson M.I."/>
            <person name="Powell A.J."/>
            <person name="Barry K."/>
            <person name="Miller A.N."/>
            <person name="Grigoriev I.V."/>
            <person name="Debuchy R."/>
            <person name="Gladieux P."/>
            <person name="Hiltunen Thoren M."/>
            <person name="Johannesson H."/>
        </authorList>
    </citation>
    <scope>NUCLEOTIDE SEQUENCE [LARGE SCALE GENOMIC DNA]</scope>
    <source>
        <strain evidence="3">CBS 340.73</strain>
    </source>
</reference>
<dbReference type="EMBL" id="MU853800">
    <property type="protein sequence ID" value="KAK3940178.1"/>
    <property type="molecule type" value="Genomic_DNA"/>
</dbReference>